<accession>A0A0G0K3Y3</accession>
<organism evidence="2 3">
    <name type="scientific">Candidatus Nomurabacteria bacterium GW2011_GWB1_37_5</name>
    <dbReference type="NCBI Taxonomy" id="1618742"/>
    <lineage>
        <taxon>Bacteria</taxon>
        <taxon>Candidatus Nomuraibacteriota</taxon>
    </lineage>
</organism>
<proteinExistence type="predicted"/>
<gene>
    <name evidence="2" type="ORF">US50_C0017G0007</name>
</gene>
<dbReference type="EMBL" id="LBTF01000017">
    <property type="protein sequence ID" value="KKQ35346.1"/>
    <property type="molecule type" value="Genomic_DNA"/>
</dbReference>
<reference evidence="2 3" key="1">
    <citation type="journal article" date="2015" name="Nature">
        <title>rRNA introns, odd ribosomes, and small enigmatic genomes across a large radiation of phyla.</title>
        <authorList>
            <person name="Brown C.T."/>
            <person name="Hug L.A."/>
            <person name="Thomas B.C."/>
            <person name="Sharon I."/>
            <person name="Castelle C.J."/>
            <person name="Singh A."/>
            <person name="Wilkins M.J."/>
            <person name="Williams K.H."/>
            <person name="Banfield J.F."/>
        </authorList>
    </citation>
    <scope>NUCLEOTIDE SEQUENCE [LARGE SCALE GENOMIC DNA]</scope>
</reference>
<evidence type="ECO:0000313" key="3">
    <source>
        <dbReference type="Proteomes" id="UP000033876"/>
    </source>
</evidence>
<sequence>MEKSKWMFRILRYSILAMFIPGLSWLLGGILIEIFNWYTKLFSKDFGYLKYILVSIIIGIIIEYFVSRF</sequence>
<protein>
    <submittedName>
        <fullName evidence="2">Uncharacterized protein</fullName>
    </submittedName>
</protein>
<evidence type="ECO:0000313" key="2">
    <source>
        <dbReference type="EMBL" id="KKQ35346.1"/>
    </source>
</evidence>
<keyword evidence="1" id="KW-0472">Membrane</keyword>
<name>A0A0G0K3Y3_9BACT</name>
<keyword evidence="1" id="KW-1133">Transmembrane helix</keyword>
<evidence type="ECO:0000256" key="1">
    <source>
        <dbReference type="SAM" id="Phobius"/>
    </source>
</evidence>
<keyword evidence="1" id="KW-0812">Transmembrane</keyword>
<feature type="transmembrane region" description="Helical" evidence="1">
    <location>
        <begin position="12"/>
        <end position="36"/>
    </location>
</feature>
<dbReference type="AlphaFoldDB" id="A0A0G0K3Y3"/>
<dbReference type="Proteomes" id="UP000033876">
    <property type="component" value="Unassembled WGS sequence"/>
</dbReference>
<comment type="caution">
    <text evidence="2">The sequence shown here is derived from an EMBL/GenBank/DDBJ whole genome shotgun (WGS) entry which is preliminary data.</text>
</comment>
<feature type="transmembrane region" description="Helical" evidence="1">
    <location>
        <begin position="48"/>
        <end position="66"/>
    </location>
</feature>